<comment type="caution">
    <text evidence="1">The sequence shown here is derived from an EMBL/GenBank/DDBJ whole genome shotgun (WGS) entry which is preliminary data.</text>
</comment>
<dbReference type="EMBL" id="MBTG01000001">
    <property type="protein sequence ID" value="OPH61788.1"/>
    <property type="molecule type" value="Genomic_DNA"/>
</dbReference>
<reference evidence="2" key="1">
    <citation type="submission" date="2016-07" db="EMBL/GenBank/DDBJ databases">
        <authorList>
            <person name="Florea S."/>
            <person name="Webb J.S."/>
            <person name="Jaromczyk J."/>
            <person name="Schardl C.L."/>
        </authorList>
    </citation>
    <scope>NUCLEOTIDE SEQUENCE [LARGE SCALE GENOMIC DNA]</scope>
    <source>
        <strain evidence="2">CY1</strain>
    </source>
</reference>
<name>A0A1V4HSM5_9BACL</name>
<protein>
    <submittedName>
        <fullName evidence="1">Uncharacterized protein</fullName>
    </submittedName>
</protein>
<sequence>MINYFNFLEEKVDSKALLWNHYVNCCKTLGTEIDMSIEEYFNKMDEERLEEIVDYFNLRSK</sequence>
<organism evidence="1 2">
    <name type="scientific">Paenibacillus ferrarius</name>
    <dbReference type="NCBI Taxonomy" id="1469647"/>
    <lineage>
        <taxon>Bacteria</taxon>
        <taxon>Bacillati</taxon>
        <taxon>Bacillota</taxon>
        <taxon>Bacilli</taxon>
        <taxon>Bacillales</taxon>
        <taxon>Paenibacillaceae</taxon>
        <taxon>Paenibacillus</taxon>
    </lineage>
</organism>
<dbReference type="STRING" id="1469647.BC351_00680"/>
<accession>A0A1V4HSM5</accession>
<dbReference type="Proteomes" id="UP000190626">
    <property type="component" value="Unassembled WGS sequence"/>
</dbReference>
<evidence type="ECO:0000313" key="2">
    <source>
        <dbReference type="Proteomes" id="UP000190626"/>
    </source>
</evidence>
<evidence type="ECO:0000313" key="1">
    <source>
        <dbReference type="EMBL" id="OPH61788.1"/>
    </source>
</evidence>
<dbReference type="AlphaFoldDB" id="A0A1V4HSM5"/>
<gene>
    <name evidence="1" type="ORF">BC351_00680</name>
</gene>
<proteinExistence type="predicted"/>
<keyword evidence="2" id="KW-1185">Reference proteome</keyword>